<comment type="caution">
    <text evidence="2">The sequence shown here is derived from an EMBL/GenBank/DDBJ whole genome shotgun (WGS) entry which is preliminary data.</text>
</comment>
<accession>A0AAE3JHQ3</accession>
<organism evidence="2 3">
    <name type="scientific">Teretinema zuelzerae</name>
    <dbReference type="NCBI Taxonomy" id="156"/>
    <lineage>
        <taxon>Bacteria</taxon>
        <taxon>Pseudomonadati</taxon>
        <taxon>Spirochaetota</taxon>
        <taxon>Spirochaetia</taxon>
        <taxon>Spirochaetales</taxon>
        <taxon>Treponemataceae</taxon>
        <taxon>Teretinema</taxon>
    </lineage>
</organism>
<dbReference type="AlphaFoldDB" id="A0AAE3JHQ3"/>
<feature type="region of interest" description="Disordered" evidence="1">
    <location>
        <begin position="1"/>
        <end position="30"/>
    </location>
</feature>
<dbReference type="Proteomes" id="UP001198163">
    <property type="component" value="Unassembled WGS sequence"/>
</dbReference>
<reference evidence="2" key="1">
    <citation type="submission" date="2021-08" db="EMBL/GenBank/DDBJ databases">
        <title>Comparative analyses of Brucepasteria parasyntrophica and Teretinema zuelzerae.</title>
        <authorList>
            <person name="Song Y."/>
            <person name="Brune A."/>
        </authorList>
    </citation>
    <scope>NUCLEOTIDE SEQUENCE</scope>
    <source>
        <strain evidence="2">DSM 1903</strain>
    </source>
</reference>
<keyword evidence="3" id="KW-1185">Reference proteome</keyword>
<proteinExistence type="predicted"/>
<sequence length="163" mass="17577">MSTRPADSGKTLPGGSETFAVMSPSSSGSSGGIYPALNGLGYLDYSGSPDGLVSLLRSVEQAFRNKTIPAEICADTRQFIPVLTNYRLNRFPVPASVAFGRPVPENSGDESSRFTSRFRLSFVKDQSISELFIDVVAVQDGGAWKIDELYFDGDSYAVFIGQN</sequence>
<gene>
    <name evidence="2" type="ORF">K7J14_00720</name>
</gene>
<protein>
    <submittedName>
        <fullName evidence="2">Uncharacterized protein</fullName>
    </submittedName>
</protein>
<evidence type="ECO:0000256" key="1">
    <source>
        <dbReference type="SAM" id="MobiDB-lite"/>
    </source>
</evidence>
<dbReference type="EMBL" id="JAINWA010000001">
    <property type="protein sequence ID" value="MCD1653231.1"/>
    <property type="molecule type" value="Genomic_DNA"/>
</dbReference>
<evidence type="ECO:0000313" key="2">
    <source>
        <dbReference type="EMBL" id="MCD1653231.1"/>
    </source>
</evidence>
<evidence type="ECO:0000313" key="3">
    <source>
        <dbReference type="Proteomes" id="UP001198163"/>
    </source>
</evidence>
<name>A0AAE3JHQ3_9SPIR</name>